<accession>A0A4Y8WP97</accession>
<dbReference type="AlphaFoldDB" id="A0A4Y8WP97"/>
<evidence type="ECO:0000313" key="2">
    <source>
        <dbReference type="Proteomes" id="UP000297225"/>
    </source>
</evidence>
<dbReference type="STRING" id="1122973.GCA_000379925_01806"/>
<dbReference type="EMBL" id="SPNC01000054">
    <property type="protein sequence ID" value="TFH95347.1"/>
    <property type="molecule type" value="Genomic_DNA"/>
</dbReference>
<proteinExistence type="predicted"/>
<sequence>MNNYKIRTKLMKKLMLIALGACLFGLFGSAKAQTNIQYHYIVGTHFYNDLKERKEPTSLVTLEHSSVDKWGCNFAFVDLNMGNGNLQNVYTQIHRDTKFWDAPIFIHTEYNGGVMRGNEFAFNHSFLGGLAWKYATDQTFLGVNMSYRYDKGWAKPHNMTLQGVWCWNSWNRVFTINGFATISTQSLKGVNSGIRFIAEPQFWVNLNQFVGVDDDFNLSLGTEIKLTYSMLSPDRFYALPTIGAKWTFK</sequence>
<comment type="caution">
    <text evidence="1">The sequence shown here is derived from an EMBL/GenBank/DDBJ whole genome shotgun (WGS) entry which is preliminary data.</text>
</comment>
<evidence type="ECO:0000313" key="1">
    <source>
        <dbReference type="EMBL" id="TFH95347.1"/>
    </source>
</evidence>
<protein>
    <submittedName>
        <fullName evidence="1">DUF5020 family protein</fullName>
    </submittedName>
</protein>
<dbReference type="Proteomes" id="UP000297225">
    <property type="component" value="Unassembled WGS sequence"/>
</dbReference>
<gene>
    <name evidence="1" type="ORF">E4P47_04690</name>
</gene>
<keyword evidence="2" id="KW-1185">Reference proteome</keyword>
<organism evidence="1 2">
    <name type="scientific">Porphyromonas levii</name>
    <dbReference type="NCBI Taxonomy" id="28114"/>
    <lineage>
        <taxon>Bacteria</taxon>
        <taxon>Pseudomonadati</taxon>
        <taxon>Bacteroidota</taxon>
        <taxon>Bacteroidia</taxon>
        <taxon>Bacteroidales</taxon>
        <taxon>Porphyromonadaceae</taxon>
        <taxon>Porphyromonas</taxon>
    </lineage>
</organism>
<dbReference type="Pfam" id="PF16412">
    <property type="entry name" value="DUF5020"/>
    <property type="match status" value="1"/>
</dbReference>
<name>A0A4Y8WP97_9PORP</name>
<dbReference type="OrthoDB" id="1007128at2"/>
<reference evidence="1 2" key="1">
    <citation type="submission" date="2019-03" db="EMBL/GenBank/DDBJ databases">
        <title>Porphyromonas levii Isolated from the Uterus of Dairy Cows.</title>
        <authorList>
            <person name="Francis A.M."/>
        </authorList>
    </citation>
    <scope>NUCLEOTIDE SEQUENCE [LARGE SCALE GENOMIC DNA]</scope>
    <source>
        <strain evidence="1 2">AF5678</strain>
    </source>
</reference>